<keyword evidence="2" id="KW-0812">Transmembrane</keyword>
<dbReference type="AlphaFoldDB" id="A0A395V9W6"/>
<comment type="caution">
    <text evidence="3">The sequence shown here is derived from an EMBL/GenBank/DDBJ whole genome shotgun (WGS) entry which is preliminary data.</text>
</comment>
<evidence type="ECO:0000313" key="4">
    <source>
        <dbReference type="Proteomes" id="UP000266172"/>
    </source>
</evidence>
<reference evidence="3 4" key="1">
    <citation type="submission" date="2018-08" db="EMBL/GenBank/DDBJ databases">
        <title>A genome reference for cultivated species of the human gut microbiota.</title>
        <authorList>
            <person name="Zou Y."/>
            <person name="Xue W."/>
            <person name="Luo G."/>
        </authorList>
    </citation>
    <scope>NUCLEOTIDE SEQUENCE [LARGE SCALE GENOMIC DNA]</scope>
    <source>
        <strain evidence="3 4">AF22-12AC</strain>
    </source>
</reference>
<keyword evidence="2" id="KW-1133">Transmembrane helix</keyword>
<dbReference type="EMBL" id="QRVL01000001">
    <property type="protein sequence ID" value="RGS42101.1"/>
    <property type="molecule type" value="Genomic_DNA"/>
</dbReference>
<keyword evidence="2" id="KW-0472">Membrane</keyword>
<feature type="transmembrane region" description="Helical" evidence="2">
    <location>
        <begin position="122"/>
        <end position="140"/>
    </location>
</feature>
<feature type="transmembrane region" description="Helical" evidence="2">
    <location>
        <begin position="90"/>
        <end position="116"/>
    </location>
</feature>
<name>A0A395V9W6_9FIRM</name>
<dbReference type="RefSeq" id="WP_118096450.1">
    <property type="nucleotide sequence ID" value="NZ_QRVL01000001.1"/>
</dbReference>
<gene>
    <name evidence="3" type="ORF">DWX93_01840</name>
</gene>
<accession>A0A395V9W6</accession>
<evidence type="ECO:0000256" key="2">
    <source>
        <dbReference type="SAM" id="Phobius"/>
    </source>
</evidence>
<organism evidence="3 4">
    <name type="scientific">Roseburia hominis</name>
    <dbReference type="NCBI Taxonomy" id="301301"/>
    <lineage>
        <taxon>Bacteria</taxon>
        <taxon>Bacillati</taxon>
        <taxon>Bacillota</taxon>
        <taxon>Clostridia</taxon>
        <taxon>Lachnospirales</taxon>
        <taxon>Lachnospiraceae</taxon>
        <taxon>Roseburia</taxon>
    </lineage>
</organism>
<protein>
    <submittedName>
        <fullName evidence="3">Uncharacterized protein</fullName>
    </submittedName>
</protein>
<evidence type="ECO:0000256" key="1">
    <source>
        <dbReference type="SAM" id="MobiDB-lite"/>
    </source>
</evidence>
<dbReference type="Proteomes" id="UP000266172">
    <property type="component" value="Unassembled WGS sequence"/>
</dbReference>
<evidence type="ECO:0000313" key="3">
    <source>
        <dbReference type="EMBL" id="RGS42101.1"/>
    </source>
</evidence>
<sequence>MWCPECKNEYVAGIVRCPDCGVDLVESLSISEDNSKDSPDAFSPDDMEELSTASTVRAAEGGRGDAPPLTAHSHAYRSKASQTEDMKSTAYTFTGVGIIGLVLLVLFFCGVLPIHITGAARILTGLVMGIMFVIFLWIGIRSFGQIKQLKDATATEDALQDEILKWFLDTYRADVIDQSVDNDQPEEALYFSRYEVMEKLLLHQYPSLSESFTDHMIELLYAELF</sequence>
<proteinExistence type="predicted"/>
<feature type="region of interest" description="Disordered" evidence="1">
    <location>
        <begin position="57"/>
        <end position="80"/>
    </location>
</feature>